<reference evidence="1 2" key="1">
    <citation type="journal article" date="2016" name="Environ. Microbiol.">
        <title>Genomic resolution of a cold subsurface aquifer community provides metabolic insights for novel microbes adapted to high CO concentrations.</title>
        <authorList>
            <person name="Probst A.J."/>
            <person name="Castelle C.J."/>
            <person name="Singh A."/>
            <person name="Brown C.T."/>
            <person name="Anantharaman K."/>
            <person name="Sharon I."/>
            <person name="Hug L.A."/>
            <person name="Burstein D."/>
            <person name="Emerson J.B."/>
            <person name="Thomas B.C."/>
            <person name="Banfield J.F."/>
        </authorList>
    </citation>
    <scope>NUCLEOTIDE SEQUENCE [LARGE SCALE GENOMIC DNA]</scope>
    <source>
        <strain evidence="1">CG1_02_38_13</strain>
    </source>
</reference>
<protein>
    <submittedName>
        <fullName evidence="1">Uncharacterized protein</fullName>
    </submittedName>
</protein>
<proteinExistence type="predicted"/>
<dbReference type="Proteomes" id="UP000182465">
    <property type="component" value="Unassembled WGS sequence"/>
</dbReference>
<dbReference type="EMBL" id="MNVB01000062">
    <property type="protein sequence ID" value="OIO16413.1"/>
    <property type="molecule type" value="Genomic_DNA"/>
</dbReference>
<name>A0A1J4U0N7_9BACT</name>
<evidence type="ECO:0000313" key="2">
    <source>
        <dbReference type="Proteomes" id="UP000182465"/>
    </source>
</evidence>
<evidence type="ECO:0000313" key="1">
    <source>
        <dbReference type="EMBL" id="OIO16413.1"/>
    </source>
</evidence>
<dbReference type="AlphaFoldDB" id="A0A1J4U0N7"/>
<gene>
    <name evidence="1" type="ORF">AUJ29_02885</name>
</gene>
<accession>A0A1J4U0N7</accession>
<sequence length="69" mass="7770">MNLIDILEQIEKAMELDSNLSAEVKDKVSELIEVVKDDPTPDNIQALSIVLGKVKDTSKYVALLEKKHY</sequence>
<organism evidence="1 2">
    <name type="scientific">Candidatus Kuenenbacteria bacterium CG1_02_38_13</name>
    <dbReference type="NCBI Taxonomy" id="1805235"/>
    <lineage>
        <taxon>Bacteria</taxon>
        <taxon>Candidatus Kueneniibacteriota</taxon>
    </lineage>
</organism>
<comment type="caution">
    <text evidence="1">The sequence shown here is derived from an EMBL/GenBank/DDBJ whole genome shotgun (WGS) entry which is preliminary data.</text>
</comment>